<reference evidence="3" key="1">
    <citation type="submission" date="2018-01" db="EMBL/GenBank/DDBJ databases">
        <authorList>
            <person name="Kerou L M."/>
        </authorList>
    </citation>
    <scope>NUCLEOTIDE SEQUENCE [LARGE SCALE GENOMIC DNA]</scope>
    <source>
        <strain evidence="3">SCU2</strain>
    </source>
</reference>
<dbReference type="GeneID" id="41595011"/>
<feature type="domain" description="Metallo-beta-lactamase" evidence="1">
    <location>
        <begin position="6"/>
        <end position="160"/>
    </location>
</feature>
<dbReference type="InterPro" id="IPR050698">
    <property type="entry name" value="MBL"/>
</dbReference>
<dbReference type="Proteomes" id="UP000236248">
    <property type="component" value="Chromosome NCAV"/>
</dbReference>
<gene>
    <name evidence="2" type="ORF">NCAV_0967</name>
</gene>
<dbReference type="AlphaFoldDB" id="A0A2K5ARB7"/>
<dbReference type="EMBL" id="LT981265">
    <property type="protein sequence ID" value="SPC34144.1"/>
    <property type="molecule type" value="Genomic_DNA"/>
</dbReference>
<proteinExistence type="predicted"/>
<keyword evidence="2" id="KW-0269">Exonuclease</keyword>
<dbReference type="SUPFAM" id="SSF56281">
    <property type="entry name" value="Metallo-hydrolase/oxidoreductase"/>
    <property type="match status" value="1"/>
</dbReference>
<dbReference type="KEGG" id="ncv:NCAV_0967"/>
<evidence type="ECO:0000313" key="3">
    <source>
        <dbReference type="Proteomes" id="UP000236248"/>
    </source>
</evidence>
<keyword evidence="2" id="KW-0378">Hydrolase</keyword>
<dbReference type="InterPro" id="IPR036866">
    <property type="entry name" value="RibonucZ/Hydroxyglut_hydro"/>
</dbReference>
<dbReference type="GO" id="GO:0004521">
    <property type="term" value="F:RNA endonuclease activity"/>
    <property type="evidence" value="ECO:0007669"/>
    <property type="project" value="TreeGrafter"/>
</dbReference>
<dbReference type="Gene3D" id="3.60.15.10">
    <property type="entry name" value="Ribonuclease Z/Hydroxyacylglutathione hydrolase-like"/>
    <property type="match status" value="1"/>
</dbReference>
<keyword evidence="3" id="KW-1185">Reference proteome</keyword>
<dbReference type="PANTHER" id="PTHR11203:SF37">
    <property type="entry name" value="INTEGRATOR COMPLEX SUBUNIT 11"/>
    <property type="match status" value="1"/>
</dbReference>
<evidence type="ECO:0000313" key="2">
    <source>
        <dbReference type="EMBL" id="SPC34144.1"/>
    </source>
</evidence>
<dbReference type="RefSeq" id="WP_103287134.1">
    <property type="nucleotide sequence ID" value="NZ_LT981265.1"/>
</dbReference>
<dbReference type="PANTHER" id="PTHR11203">
    <property type="entry name" value="CLEAVAGE AND POLYADENYLATION SPECIFICITY FACTOR FAMILY MEMBER"/>
    <property type="match status" value="1"/>
</dbReference>
<accession>A0A2K5ARB7</accession>
<dbReference type="Gene3D" id="3.40.50.12650">
    <property type="match status" value="1"/>
</dbReference>
<dbReference type="GO" id="GO:0004527">
    <property type="term" value="F:exonuclease activity"/>
    <property type="evidence" value="ECO:0007669"/>
    <property type="project" value="UniProtKB-KW"/>
</dbReference>
<sequence length="331" mass="37826">MMLIYSDSGMIVEYKGRRIALDPKNDTGVDLVFVSHAHTDHMHRSSDIGRRVLASRETLRIAEARGFRYPNASNEPDPMLEMIDSGHVLGSRALLIDDRILYTGDICTRDRAFLKGARLPRCDTLIIESTYGRRGFRFPSVDDVIHRVNMLIAEMYSKGIPVILMGYPFGKAQIITSLFRHWKPLYIHESVARMNRVYRELGIELGDDDAIVYSIEGDGYGNSLKYGPWLMVAPKQSNNSPFVKRMKKHHNAVTIAFTGWALTHWHSRFHDYTIPLSDHCDFYELVQVVNACKPNKIYTFHGFAEEFASHLREMGYDAEALGSKCSILDYL</sequence>
<name>A0A2K5ARB7_9ARCH</name>
<evidence type="ECO:0000259" key="1">
    <source>
        <dbReference type="SMART" id="SM00849"/>
    </source>
</evidence>
<keyword evidence="2" id="KW-0540">Nuclease</keyword>
<organism evidence="2 3">
    <name type="scientific">Candidatus Nitrosocaldus cavascurensis</name>
    <dbReference type="NCBI Taxonomy" id="2058097"/>
    <lineage>
        <taxon>Archaea</taxon>
        <taxon>Nitrososphaerota</taxon>
        <taxon>Nitrososphaeria</taxon>
        <taxon>Candidatus Nitrosocaldales</taxon>
        <taxon>Candidatus Nitrosocaldaceae</taxon>
        <taxon>Candidatus Nitrosocaldus</taxon>
    </lineage>
</organism>
<dbReference type="SMART" id="SM00849">
    <property type="entry name" value="Lactamase_B"/>
    <property type="match status" value="1"/>
</dbReference>
<dbReference type="InterPro" id="IPR001279">
    <property type="entry name" value="Metallo-B-lactamas"/>
</dbReference>
<protein>
    <submittedName>
        <fullName evidence="2">Putative exonuclease of the beta-lactamase fold</fullName>
    </submittedName>
</protein>